<sequence>MLENLPHSKNKAVYISCRHDTINLSTTGDYKMSEINSEVFIRRNKLRRQFETEFRELNASIKKAAVKSGVPAFFIKYSNHLLDRAIQREIDEKYVFALFKQLHNHVKEIHEFLIQEPLPDVESEIVPGKVYRPLRLEITDKTLWLGMTVDRKHPDKGYSLKCRMAFVNSKRLEGKTSTKVIYL</sequence>
<keyword evidence="1" id="KW-0540">Nuclease</keyword>
<reference evidence="1 2" key="1">
    <citation type="journal article" date="2011" name="Arch. Virol.">
        <title>The complete genome sequence of a novel T4-like bacteriophage, IME08.</title>
        <authorList>
            <person name="Jiang H."/>
            <person name="Jiang X."/>
            <person name="Wang S."/>
            <person name="Li C."/>
            <person name="Chen B."/>
            <person name="An X."/>
            <person name="Mi Z."/>
            <person name="Chen J."/>
            <person name="Tong Y."/>
        </authorList>
    </citation>
    <scope>NUCLEOTIDE SEQUENCE [LARGE SCALE GENOMIC DNA]</scope>
</reference>
<accession>D7RMB5</accession>
<keyword evidence="1" id="KW-0255">Endonuclease</keyword>
<keyword evidence="2" id="KW-1185">Reference proteome</keyword>
<evidence type="ECO:0000313" key="1">
    <source>
        <dbReference type="EMBL" id="ADI55431.1"/>
    </source>
</evidence>
<dbReference type="RefSeq" id="YP_003734252.1">
    <property type="nucleotide sequence ID" value="NC_014260.1"/>
</dbReference>
<dbReference type="EMBL" id="HM071924">
    <property type="protein sequence ID" value="ADI55431.1"/>
    <property type="molecule type" value="Genomic_DNA"/>
</dbReference>
<dbReference type="Pfam" id="PF10715">
    <property type="entry name" value="REGB_T4"/>
    <property type="match status" value="1"/>
</dbReference>
<keyword evidence="1" id="KW-0378">Hydrolase</keyword>
<dbReference type="InterPro" id="IPR019653">
    <property type="entry name" value="T4_endoribonuclease_RegB"/>
</dbReference>
<gene>
    <name evidence="1" type="primary">regB</name>
</gene>
<dbReference type="KEGG" id="vg:9384428"/>
<dbReference type="GeneID" id="9384428"/>
<dbReference type="GO" id="GO:0004519">
    <property type="term" value="F:endonuclease activity"/>
    <property type="evidence" value="ECO:0007669"/>
    <property type="project" value="UniProtKB-KW"/>
</dbReference>
<reference evidence="1 2" key="2">
    <citation type="journal article" date="2011" name="Virol. J.">
        <title>Sequence characteristics of T4-like bacteriophage IME08 benome termini revealed by high throughput sequencing.</title>
        <authorList>
            <person name="Jiang X."/>
            <person name="Jiang H."/>
            <person name="Li C."/>
            <person name="Wang S."/>
            <person name="Mi Z."/>
            <person name="An X."/>
            <person name="Chen J."/>
            <person name="Tong Y."/>
        </authorList>
    </citation>
    <scope>NUCLEOTIDE SEQUENCE [LARGE SCALE GENOMIC DNA]</scope>
</reference>
<dbReference type="Proteomes" id="UP000201129">
    <property type="component" value="Segment"/>
</dbReference>
<evidence type="ECO:0000313" key="2">
    <source>
        <dbReference type="Proteomes" id="UP000201129"/>
    </source>
</evidence>
<proteinExistence type="predicted"/>
<organism evidence="1 2">
    <name type="scientific">Escherichia phage IME08</name>
    <dbReference type="NCBI Taxonomy" id="698728"/>
    <lineage>
        <taxon>Viruses</taxon>
        <taxon>Duplodnaviria</taxon>
        <taxon>Heunggongvirae</taxon>
        <taxon>Uroviricota</taxon>
        <taxon>Caudoviricetes</taxon>
        <taxon>Pantevenvirales</taxon>
        <taxon>Straboviridae</taxon>
        <taxon>Tevenvirinae</taxon>
        <taxon>Dhakavirus</taxon>
        <taxon>Dhakavirus ime08</taxon>
    </lineage>
</organism>
<protein>
    <submittedName>
        <fullName evidence="1">RegB site-specific RNA endonuclease</fullName>
    </submittedName>
</protein>
<dbReference type="OrthoDB" id="11716at10239"/>
<name>D7RMB5_9CAUD</name>